<evidence type="ECO:0000256" key="10">
    <source>
        <dbReference type="ARBA" id="ARBA00023004"/>
    </source>
</evidence>
<feature type="binding site" evidence="16">
    <location>
        <begin position="76"/>
        <end position="78"/>
    </location>
    <ligand>
        <name>S-adenosyl-L-methionine</name>
        <dbReference type="ChEBI" id="CHEBI:59789"/>
        <label>2</label>
    </ligand>
</feature>
<evidence type="ECO:0000256" key="17">
    <source>
        <dbReference type="PIRSR" id="PIRSR000167-2"/>
    </source>
</evidence>
<dbReference type="SUPFAM" id="SSF102114">
    <property type="entry name" value="Radical SAM enzymes"/>
    <property type="match status" value="1"/>
</dbReference>
<feature type="binding site" evidence="16">
    <location>
        <position position="220"/>
    </location>
    <ligand>
        <name>S-adenosyl-L-methionine</name>
        <dbReference type="ChEBI" id="CHEBI:59789"/>
        <label>2</label>
    </ligand>
</feature>
<feature type="binding site" evidence="17">
    <location>
        <position position="70"/>
    </location>
    <ligand>
        <name>[4Fe-4S] cluster</name>
        <dbReference type="ChEBI" id="CHEBI:49883"/>
        <note>4Fe-4S-S-AdoMet</note>
    </ligand>
</feature>
<sequence length="468" mass="53339">MHTETMPMDQSIIFDLDLIAKYDQAGPRYTSYPTAVQFHEGFGEAQYRALAQASNASGQPLSLYFHIPFCDTVCFYCACNKVATKDRSLPAQYLQRVYRELEMQGQLFDRSRPVEQLHWGGGTPTFISHAEMRELMEETRRNFTLLDDDSGEYSIEIDPREAQGDTIKLLRELGFNRMSLGVQDFDPKVQKAVNRIQSKQVTLDVLQAARDEGFRSVSIDLIYGLPFQSPESFEKTLDEILEVDPDRLSVFNYAHLPERFKPQRRINEVDLPLPQAKLDIMQMSIEKLTAAGYVYVGMDHFAKPDDELVIAQQDGTLYRNFQGYSTHADCDLVAIGATSIGMVGPSYAQNMRTLDEYYDRIGQGRLAVFRGVELSTDDQLRRDVITRLICHFTLDFASVESRWRIRFSDYFAAEMTNLQGMANDGLLEITADGIHVLPKGRLLIRNICMRFDAYLSSKESMGSFSKVI</sequence>
<feature type="binding site" evidence="16">
    <location>
        <begin position="122"/>
        <end position="123"/>
    </location>
    <ligand>
        <name>S-adenosyl-L-methionine</name>
        <dbReference type="ChEBI" id="CHEBI:59789"/>
        <label>2</label>
    </ligand>
</feature>
<dbReference type="RefSeq" id="WP_082626918.1">
    <property type="nucleotide sequence ID" value="NZ_KQ557139.1"/>
</dbReference>
<keyword evidence="9 15" id="KW-0560">Oxidoreductase</keyword>
<accession>A0A0T5YYP8</accession>
<dbReference type="AlphaFoldDB" id="A0A0T5YYP8"/>
<feature type="domain" description="Radical SAM core" evidence="18">
    <location>
        <begin position="55"/>
        <end position="291"/>
    </location>
</feature>
<evidence type="ECO:0000313" key="21">
    <source>
        <dbReference type="Proteomes" id="UP000051276"/>
    </source>
</evidence>
<dbReference type="Gene3D" id="3.80.30.20">
    <property type="entry name" value="tm_1862 like domain"/>
    <property type="match status" value="1"/>
</dbReference>
<evidence type="ECO:0000256" key="3">
    <source>
        <dbReference type="ARBA" id="ARBA00005493"/>
    </source>
</evidence>
<protein>
    <recommendedName>
        <fullName evidence="15">Coproporphyrinogen-III oxidase</fullName>
        <ecNumber evidence="15">1.3.98.3</ecNumber>
    </recommendedName>
</protein>
<evidence type="ECO:0000256" key="13">
    <source>
        <dbReference type="ARBA" id="ARBA00024295"/>
    </source>
</evidence>
<dbReference type="GO" id="GO:0046872">
    <property type="term" value="F:metal ion binding"/>
    <property type="evidence" value="ECO:0007669"/>
    <property type="project" value="UniProtKB-KW"/>
</dbReference>
<comment type="subcellular location">
    <subcellularLocation>
        <location evidence="1 15">Cytoplasm</location>
    </subcellularLocation>
</comment>
<dbReference type="Proteomes" id="UP000051276">
    <property type="component" value="Unassembled WGS sequence"/>
</dbReference>
<gene>
    <name evidence="19" type="ORF">Ga0074115_12415</name>
    <name evidence="20" type="ORF">Ga0076813_14613</name>
</gene>
<keyword evidence="22" id="KW-1185">Reference proteome</keyword>
<dbReference type="GO" id="GO:0006782">
    <property type="term" value="P:protoporphyrinogen IX biosynthetic process"/>
    <property type="evidence" value="ECO:0007669"/>
    <property type="project" value="UniProtKB-UniPathway"/>
</dbReference>
<keyword evidence="10 15" id="KW-0408">Iron</keyword>
<evidence type="ECO:0000259" key="18">
    <source>
        <dbReference type="PROSITE" id="PS51918"/>
    </source>
</evidence>
<evidence type="ECO:0000256" key="4">
    <source>
        <dbReference type="ARBA" id="ARBA00011245"/>
    </source>
</evidence>
<dbReference type="GO" id="GO:0005737">
    <property type="term" value="C:cytoplasm"/>
    <property type="evidence" value="ECO:0007669"/>
    <property type="project" value="UniProtKB-SubCell"/>
</dbReference>
<dbReference type="NCBIfam" id="TIGR00538">
    <property type="entry name" value="hemN"/>
    <property type="match status" value="1"/>
</dbReference>
<dbReference type="InterPro" id="IPR023404">
    <property type="entry name" value="rSAM_horseshoe"/>
</dbReference>
<dbReference type="Proteomes" id="UP000051634">
    <property type="component" value="Unassembled WGS sequence"/>
</dbReference>
<evidence type="ECO:0000256" key="12">
    <source>
        <dbReference type="ARBA" id="ARBA00023244"/>
    </source>
</evidence>
<dbReference type="PATRIC" id="fig|54398.3.peg.2466"/>
<dbReference type="EC" id="1.3.98.3" evidence="15"/>
<keyword evidence="11 15" id="KW-0411">Iron-sulfur</keyword>
<dbReference type="SMART" id="SM00729">
    <property type="entry name" value="Elp3"/>
    <property type="match status" value="1"/>
</dbReference>
<keyword evidence="12 15" id="KW-0627">Porphyrin biosynthesis</keyword>
<evidence type="ECO:0000256" key="11">
    <source>
        <dbReference type="ARBA" id="ARBA00023014"/>
    </source>
</evidence>
<dbReference type="SFLD" id="SFLDS00029">
    <property type="entry name" value="Radical_SAM"/>
    <property type="match status" value="1"/>
</dbReference>
<dbReference type="InterPro" id="IPR058240">
    <property type="entry name" value="rSAM_sf"/>
</dbReference>
<dbReference type="GO" id="GO:0051989">
    <property type="term" value="F:coproporphyrinogen dehydrogenase activity"/>
    <property type="evidence" value="ECO:0007669"/>
    <property type="project" value="UniProtKB-EC"/>
</dbReference>
<reference evidence="21 22" key="1">
    <citation type="submission" date="2015-11" db="EMBL/GenBank/DDBJ databases">
        <title>The genome of Candidatus Endoriftia persephone in Ridgeia piscesae and population structure of the North Eastern Pacific vestimentiferan symbionts.</title>
        <authorList>
            <person name="Perez M."/>
            <person name="Juniper K.S."/>
        </authorList>
    </citation>
    <scope>NUCLEOTIDE SEQUENCE [LARGE SCALE GENOMIC DNA]</scope>
    <source>
        <strain evidence="20">Ind10</strain>
        <strain evidence="19">Ind11</strain>
    </source>
</reference>
<dbReference type="FunFam" id="3.80.30.20:FF:000012">
    <property type="entry name" value="Coproporphyrinogen-III oxidase"/>
    <property type="match status" value="1"/>
</dbReference>
<dbReference type="STRING" id="54398.Ga0074115_12415"/>
<feature type="binding site" evidence="16">
    <location>
        <position position="183"/>
    </location>
    <ligand>
        <name>S-adenosyl-L-methionine</name>
        <dbReference type="ChEBI" id="CHEBI:59789"/>
        <label>2</label>
    </ligand>
</feature>
<comment type="caution">
    <text evidence="19">The sequence shown here is derived from an EMBL/GenBank/DDBJ whole genome shotgun (WGS) entry which is preliminary data.</text>
</comment>
<comment type="pathway">
    <text evidence="2 15">Porphyrin-containing compound metabolism; protoporphyrin-IX biosynthesis; protoporphyrinogen-IX from coproporphyrinogen-III (AdoMet route): step 1/1.</text>
</comment>
<feature type="binding site" evidence="16">
    <location>
        <position position="121"/>
    </location>
    <ligand>
        <name>S-adenosyl-L-methionine</name>
        <dbReference type="ChEBI" id="CHEBI:59789"/>
        <label>1</label>
    </ligand>
</feature>
<evidence type="ECO:0000256" key="14">
    <source>
        <dbReference type="ARBA" id="ARBA00048321"/>
    </source>
</evidence>
<proteinExistence type="inferred from homology"/>
<feature type="binding site" evidence="17">
    <location>
        <position position="77"/>
    </location>
    <ligand>
        <name>[4Fe-4S] cluster</name>
        <dbReference type="ChEBI" id="CHEBI:49883"/>
        <note>4Fe-4S-S-AdoMet</note>
    </ligand>
</feature>
<evidence type="ECO:0000256" key="2">
    <source>
        <dbReference type="ARBA" id="ARBA00004785"/>
    </source>
</evidence>
<feature type="binding site" evidence="16">
    <location>
        <position position="340"/>
    </location>
    <ligand>
        <name>S-adenosyl-L-methionine</name>
        <dbReference type="ChEBI" id="CHEBI:59789"/>
        <label>1</label>
    </ligand>
</feature>
<dbReference type="PANTHER" id="PTHR13932:SF6">
    <property type="entry name" value="OXYGEN-INDEPENDENT COPROPORPHYRINOGEN III OXIDASE"/>
    <property type="match status" value="1"/>
</dbReference>
<evidence type="ECO:0000313" key="22">
    <source>
        <dbReference type="Proteomes" id="UP000051634"/>
    </source>
</evidence>
<dbReference type="PROSITE" id="PS51918">
    <property type="entry name" value="RADICAL_SAM"/>
    <property type="match status" value="1"/>
</dbReference>
<dbReference type="PIRSF" id="PIRSF000167">
    <property type="entry name" value="HemN"/>
    <property type="match status" value="1"/>
</dbReference>
<evidence type="ECO:0000313" key="20">
    <source>
        <dbReference type="EMBL" id="KRT58990.1"/>
    </source>
</evidence>
<name>A0A0T5YYP8_9GAMM</name>
<feature type="binding site" evidence="16">
    <location>
        <position position="195"/>
    </location>
    <ligand>
        <name>S-adenosyl-L-methionine</name>
        <dbReference type="ChEBI" id="CHEBI:59789"/>
        <label>2</label>
    </ligand>
</feature>
<dbReference type="FunFam" id="1.10.10.920:FF:000001">
    <property type="entry name" value="Coproporphyrinogen-III oxidase"/>
    <property type="match status" value="1"/>
</dbReference>
<feature type="binding site" evidence="16">
    <location>
        <position position="64"/>
    </location>
    <ligand>
        <name>S-adenosyl-L-methionine</name>
        <dbReference type="ChEBI" id="CHEBI:59789"/>
        <label>1</label>
    </ligand>
</feature>
<keyword evidence="5 15" id="KW-0004">4Fe-4S</keyword>
<dbReference type="InterPro" id="IPR007197">
    <property type="entry name" value="rSAM"/>
</dbReference>
<dbReference type="PANTHER" id="PTHR13932">
    <property type="entry name" value="COPROPORPHYRINIGEN III OXIDASE"/>
    <property type="match status" value="1"/>
</dbReference>
<keyword evidence="6 15" id="KW-0963">Cytoplasm</keyword>
<comment type="catalytic activity">
    <reaction evidence="14 15">
        <text>coproporphyrinogen III + 2 S-adenosyl-L-methionine = protoporphyrinogen IX + 2 5'-deoxyadenosine + 2 L-methionine + 2 CO2</text>
        <dbReference type="Rhea" id="RHEA:15425"/>
        <dbReference type="ChEBI" id="CHEBI:16526"/>
        <dbReference type="ChEBI" id="CHEBI:17319"/>
        <dbReference type="ChEBI" id="CHEBI:57307"/>
        <dbReference type="ChEBI" id="CHEBI:57309"/>
        <dbReference type="ChEBI" id="CHEBI:57844"/>
        <dbReference type="ChEBI" id="CHEBI:59789"/>
        <dbReference type="EC" id="1.3.98.3"/>
    </reaction>
</comment>
<dbReference type="EMBL" id="LDXT01000073">
    <property type="protein sequence ID" value="KRT55768.1"/>
    <property type="molecule type" value="Genomic_DNA"/>
</dbReference>
<comment type="cofactor">
    <cofactor evidence="15 17">
        <name>[4Fe-4S] cluster</name>
        <dbReference type="ChEBI" id="CHEBI:49883"/>
    </cofactor>
    <text evidence="15 17">Binds 1 [4Fe-4S] cluster. The cluster is coordinated with 3 cysteines and an exchangeable S-adenosyl-L-methionine.</text>
</comment>
<feature type="binding site" evidence="16">
    <location>
        <position position="156"/>
    </location>
    <ligand>
        <name>S-adenosyl-L-methionine</name>
        <dbReference type="ChEBI" id="CHEBI:59789"/>
        <label>1</label>
    </ligand>
</feature>
<dbReference type="GO" id="GO:0004109">
    <property type="term" value="F:coproporphyrinogen oxidase activity"/>
    <property type="evidence" value="ECO:0007669"/>
    <property type="project" value="InterPro"/>
</dbReference>
<dbReference type="EMBL" id="LMXI01000233">
    <property type="protein sequence ID" value="KRT58990.1"/>
    <property type="molecule type" value="Genomic_DNA"/>
</dbReference>
<evidence type="ECO:0000256" key="5">
    <source>
        <dbReference type="ARBA" id="ARBA00022485"/>
    </source>
</evidence>
<dbReference type="Gene3D" id="1.10.10.920">
    <property type="match status" value="1"/>
</dbReference>
<evidence type="ECO:0000256" key="8">
    <source>
        <dbReference type="ARBA" id="ARBA00022723"/>
    </source>
</evidence>
<comment type="subunit">
    <text evidence="4">Monomer.</text>
</comment>
<evidence type="ECO:0000256" key="16">
    <source>
        <dbReference type="PIRSR" id="PIRSR000167-1"/>
    </source>
</evidence>
<evidence type="ECO:0000256" key="7">
    <source>
        <dbReference type="ARBA" id="ARBA00022691"/>
    </source>
</evidence>
<dbReference type="Pfam" id="PF04055">
    <property type="entry name" value="Radical_SAM"/>
    <property type="match status" value="1"/>
</dbReference>
<evidence type="ECO:0000256" key="1">
    <source>
        <dbReference type="ARBA" id="ARBA00004496"/>
    </source>
</evidence>
<feature type="binding site" evidence="17">
    <location>
        <position position="74"/>
    </location>
    <ligand>
        <name>[4Fe-4S] cluster</name>
        <dbReference type="ChEBI" id="CHEBI:49883"/>
        <note>4Fe-4S-S-AdoMet</note>
    </ligand>
</feature>
<dbReference type="CDD" id="cd01335">
    <property type="entry name" value="Radical_SAM"/>
    <property type="match status" value="1"/>
</dbReference>
<dbReference type="InterPro" id="IPR004558">
    <property type="entry name" value="Coprogen_oxidase_HemN"/>
</dbReference>
<dbReference type="UniPathway" id="UPA00251">
    <property type="reaction ID" value="UER00323"/>
</dbReference>
<evidence type="ECO:0000256" key="6">
    <source>
        <dbReference type="ARBA" id="ARBA00022490"/>
    </source>
</evidence>
<dbReference type="SFLD" id="SFLDG01065">
    <property type="entry name" value="anaerobic_coproporphyrinogen-I"/>
    <property type="match status" value="1"/>
</dbReference>
<evidence type="ECO:0000256" key="9">
    <source>
        <dbReference type="ARBA" id="ARBA00023002"/>
    </source>
</evidence>
<organism evidence="19 22">
    <name type="scientific">endosymbiont of Ridgeia piscesae</name>
    <dbReference type="NCBI Taxonomy" id="54398"/>
    <lineage>
        <taxon>Bacteria</taxon>
        <taxon>Pseudomonadati</taxon>
        <taxon>Pseudomonadota</taxon>
        <taxon>Gammaproteobacteria</taxon>
        <taxon>sulfur-oxidizing symbionts</taxon>
    </lineage>
</organism>
<dbReference type="InterPro" id="IPR010723">
    <property type="entry name" value="HemN_C"/>
</dbReference>
<dbReference type="OrthoDB" id="9808022at2"/>
<dbReference type="Pfam" id="PF06969">
    <property type="entry name" value="HemN_C"/>
    <property type="match status" value="1"/>
</dbReference>
<dbReference type="InterPro" id="IPR034505">
    <property type="entry name" value="Coproporphyrinogen-III_oxidase"/>
</dbReference>
<comment type="function">
    <text evidence="13">Involved in the heme biosynthesis. Catalyzes the anaerobic oxidative decarboxylation of propionate groups of rings A and B of coproporphyrinogen III to yield the vinyl groups in protoporphyrinogen IX.</text>
</comment>
<keyword evidence="8 15" id="KW-0479">Metal-binding</keyword>
<evidence type="ECO:0000256" key="15">
    <source>
        <dbReference type="PIRNR" id="PIRNR000167"/>
    </source>
</evidence>
<comment type="similarity">
    <text evidence="3 15">Belongs to the anaerobic coproporphyrinogen-III oxidase family.</text>
</comment>
<dbReference type="GO" id="GO:0051539">
    <property type="term" value="F:4 iron, 4 sulfur cluster binding"/>
    <property type="evidence" value="ECO:0007669"/>
    <property type="project" value="UniProtKB-KW"/>
</dbReference>
<feature type="binding site" evidence="16">
    <location>
        <position position="254"/>
    </location>
    <ligand>
        <name>S-adenosyl-L-methionine</name>
        <dbReference type="ChEBI" id="CHEBI:59789"/>
        <label>2</label>
    </ligand>
</feature>
<evidence type="ECO:0000313" key="19">
    <source>
        <dbReference type="EMBL" id="KRT55768.1"/>
    </source>
</evidence>
<dbReference type="InterPro" id="IPR006638">
    <property type="entry name" value="Elp3/MiaA/NifB-like_rSAM"/>
</dbReference>
<keyword evidence="7 15" id="KW-0949">S-adenosyl-L-methionine</keyword>